<organism evidence="1 2">
    <name type="scientific">Sphaerospermopsis reniformis</name>
    <dbReference type="NCBI Taxonomy" id="531300"/>
    <lineage>
        <taxon>Bacteria</taxon>
        <taxon>Bacillati</taxon>
        <taxon>Cyanobacteriota</taxon>
        <taxon>Cyanophyceae</taxon>
        <taxon>Nostocales</taxon>
        <taxon>Aphanizomenonaceae</taxon>
        <taxon>Sphaerospermopsis</taxon>
    </lineage>
</organism>
<evidence type="ECO:0000313" key="2">
    <source>
        <dbReference type="Proteomes" id="UP000300142"/>
    </source>
</evidence>
<evidence type="ECO:0000313" key="1">
    <source>
        <dbReference type="EMBL" id="GCL39017.1"/>
    </source>
</evidence>
<gene>
    <name evidence="1" type="ORF">SR1949_41380</name>
</gene>
<name>A0A480A2D6_9CYAN</name>
<dbReference type="RefSeq" id="WP_137668728.1">
    <property type="nucleotide sequence ID" value="NZ_BJCE01000197.1"/>
</dbReference>
<dbReference type="Proteomes" id="UP000300142">
    <property type="component" value="Unassembled WGS sequence"/>
</dbReference>
<accession>A0A480A2D6</accession>
<dbReference type="EMBL" id="BJCE01000197">
    <property type="protein sequence ID" value="GCL39017.1"/>
    <property type="molecule type" value="Genomic_DNA"/>
</dbReference>
<comment type="caution">
    <text evidence="1">The sequence shown here is derived from an EMBL/GenBank/DDBJ whole genome shotgun (WGS) entry which is preliminary data.</text>
</comment>
<keyword evidence="2" id="KW-1185">Reference proteome</keyword>
<protein>
    <submittedName>
        <fullName evidence="1">Uncharacterized protein</fullName>
    </submittedName>
</protein>
<dbReference type="AlphaFoldDB" id="A0A480A2D6"/>
<proteinExistence type="predicted"/>
<sequence>MMDDSKKIKIEKLVIEESEVIEGLKNGTLERYGCAIRRTSSLAITHFIVEPPEITQKLQEAPSKKLLNSGESSSNQPQDELNFTDIIDLCGEVINKLNEDKIPIPDGKYQPISPEKIFVISDTYNGYSSLATNQLSSILQVSQIAAAASVINLGVSVAGFAYMGYKLNQIQKSLSDIQEQVETGFKNLNNKLDGISGQLSYLCLLAQNSYERQKRLEKALHEIHRLLLVQMLVKLNATIQDYLLFGDKSTRDTIRTTEEVRGTLLDQATRVEASLDTASLLTADLSINGWVIALMTKAQLLARLGRYDDAIQILTNDIKCYKSIVEKWAAVLIKGKFEPKLATAYRFGIPDLSKHISTERVKRIARISPIDRKIKNNRINEIINKAQVELMLERYSHWGESWVYEQVAIAEYLDGMSETLAKLESFCLFLVECQKRGINITEDLFVNLTACNNLYLLPVIK</sequence>
<reference evidence="2" key="1">
    <citation type="submission" date="2019-02" db="EMBL/GenBank/DDBJ databases">
        <title>Draft genome sequence of Sphaerospermopsis reniformis NIES-1949.</title>
        <authorList>
            <person name="Yamaguchi H."/>
            <person name="Suzuki S."/>
            <person name="Kawachi M."/>
        </authorList>
    </citation>
    <scope>NUCLEOTIDE SEQUENCE [LARGE SCALE GENOMIC DNA]</scope>
    <source>
        <strain evidence="2">NIES-1949</strain>
    </source>
</reference>